<dbReference type="SUPFAM" id="SSF51905">
    <property type="entry name" value="FAD/NAD(P)-binding domain"/>
    <property type="match status" value="1"/>
</dbReference>
<dbReference type="PRINTS" id="PR00469">
    <property type="entry name" value="PNDRDTASEII"/>
</dbReference>
<feature type="domain" description="FAD/NAD(P)-binding" evidence="9">
    <location>
        <begin position="9"/>
        <end position="300"/>
    </location>
</feature>
<dbReference type="SMART" id="SM01353">
    <property type="entry name" value="AIF_C"/>
    <property type="match status" value="1"/>
</dbReference>
<dbReference type="OrthoDB" id="1145at2"/>
<evidence type="ECO:0000259" key="9">
    <source>
        <dbReference type="Pfam" id="PF07992"/>
    </source>
</evidence>
<name>A0A3M9M0A4_9MICO</name>
<protein>
    <submittedName>
        <fullName evidence="11">NAD(P)/FAD-dependent oxidoreductase</fullName>
    </submittedName>
</protein>
<dbReference type="PANTHER" id="PTHR43557">
    <property type="entry name" value="APOPTOSIS-INDUCING FACTOR 1"/>
    <property type="match status" value="1"/>
</dbReference>
<dbReference type="AlphaFoldDB" id="A0A3M9M0A4"/>
<evidence type="ECO:0000256" key="6">
    <source>
        <dbReference type="ARBA" id="ARBA00023002"/>
    </source>
</evidence>
<comment type="caution">
    <text evidence="11">The sequence shown here is derived from an EMBL/GenBank/DDBJ whole genome shotgun (WGS) entry which is preliminary data.</text>
</comment>
<dbReference type="GO" id="GO:0016174">
    <property type="term" value="F:NAD(P)H oxidase H2O2-forming activity"/>
    <property type="evidence" value="ECO:0007669"/>
    <property type="project" value="TreeGrafter"/>
</dbReference>
<dbReference type="InterPro" id="IPR016156">
    <property type="entry name" value="FAD/NAD-linked_Rdtase_dimer_sf"/>
</dbReference>
<dbReference type="GO" id="GO:0005737">
    <property type="term" value="C:cytoplasm"/>
    <property type="evidence" value="ECO:0007669"/>
    <property type="project" value="TreeGrafter"/>
</dbReference>
<dbReference type="InterPro" id="IPR036188">
    <property type="entry name" value="FAD/NAD-bd_sf"/>
</dbReference>
<dbReference type="RefSeq" id="WP_123272730.1">
    <property type="nucleotide sequence ID" value="NZ_RJJQ01000021.1"/>
</dbReference>
<dbReference type="Pfam" id="PF07992">
    <property type="entry name" value="Pyr_redox_2"/>
    <property type="match status" value="1"/>
</dbReference>
<dbReference type="GO" id="GO:0046983">
    <property type="term" value="F:protein dimerization activity"/>
    <property type="evidence" value="ECO:0007669"/>
    <property type="project" value="InterPro"/>
</dbReference>
<evidence type="ECO:0000256" key="2">
    <source>
        <dbReference type="ARBA" id="ARBA00022630"/>
    </source>
</evidence>
<dbReference type="Gene3D" id="3.50.50.60">
    <property type="entry name" value="FAD/NAD(P)-binding domain"/>
    <property type="match status" value="2"/>
</dbReference>
<dbReference type="GO" id="GO:0033108">
    <property type="term" value="P:mitochondrial respiratory chain complex assembly"/>
    <property type="evidence" value="ECO:0007669"/>
    <property type="project" value="TreeGrafter"/>
</dbReference>
<keyword evidence="4" id="KW-0274">FAD</keyword>
<keyword evidence="2" id="KW-0285">Flavoprotein</keyword>
<keyword evidence="7" id="KW-0520">NAD</keyword>
<feature type="domain" description="Mitochondrial apoptosis-inducing factor C-terminal" evidence="10">
    <location>
        <begin position="303"/>
        <end position="346"/>
    </location>
</feature>
<dbReference type="Gene3D" id="3.30.390.30">
    <property type="match status" value="1"/>
</dbReference>
<evidence type="ECO:0000259" key="10">
    <source>
        <dbReference type="Pfam" id="PF14721"/>
    </source>
</evidence>
<dbReference type="InterPro" id="IPR050446">
    <property type="entry name" value="FAD-oxidoreductase/Apoptosis"/>
</dbReference>
<evidence type="ECO:0000256" key="1">
    <source>
        <dbReference type="ARBA" id="ARBA00001974"/>
    </source>
</evidence>
<comment type="catalytic activity">
    <reaction evidence="8">
        <text>A + NADH + H(+) = AH2 + NAD(+)</text>
        <dbReference type="Rhea" id="RHEA:11356"/>
        <dbReference type="ChEBI" id="CHEBI:13193"/>
        <dbReference type="ChEBI" id="CHEBI:15378"/>
        <dbReference type="ChEBI" id="CHEBI:17499"/>
        <dbReference type="ChEBI" id="CHEBI:57540"/>
        <dbReference type="ChEBI" id="CHEBI:57945"/>
    </reaction>
</comment>
<dbReference type="Proteomes" id="UP000271678">
    <property type="component" value="Unassembled WGS sequence"/>
</dbReference>
<dbReference type="SUPFAM" id="SSF55424">
    <property type="entry name" value="FAD/NAD-linked reductases, dimerisation (C-terminal) domain"/>
    <property type="match status" value="1"/>
</dbReference>
<dbReference type="PRINTS" id="PR00368">
    <property type="entry name" value="FADPNR"/>
</dbReference>
<keyword evidence="12" id="KW-1185">Reference proteome</keyword>
<dbReference type="InterPro" id="IPR029324">
    <property type="entry name" value="AIF_C"/>
</dbReference>
<dbReference type="InterPro" id="IPR023753">
    <property type="entry name" value="FAD/NAD-binding_dom"/>
</dbReference>
<evidence type="ECO:0000256" key="7">
    <source>
        <dbReference type="ARBA" id="ARBA00023027"/>
    </source>
</evidence>
<keyword evidence="3" id="KW-0053">Apoptosis</keyword>
<evidence type="ECO:0000256" key="3">
    <source>
        <dbReference type="ARBA" id="ARBA00022703"/>
    </source>
</evidence>
<keyword evidence="6" id="KW-0560">Oxidoreductase</keyword>
<evidence type="ECO:0000256" key="8">
    <source>
        <dbReference type="ARBA" id="ARBA00047786"/>
    </source>
</evidence>
<dbReference type="GO" id="GO:0071949">
    <property type="term" value="F:FAD binding"/>
    <property type="evidence" value="ECO:0007669"/>
    <property type="project" value="TreeGrafter"/>
</dbReference>
<dbReference type="EMBL" id="RJJQ01000021">
    <property type="protein sequence ID" value="RNI19006.1"/>
    <property type="molecule type" value="Genomic_DNA"/>
</dbReference>
<evidence type="ECO:0000313" key="12">
    <source>
        <dbReference type="Proteomes" id="UP000271678"/>
    </source>
</evidence>
<accession>A0A3M9M0A4</accession>
<sequence>MADLDGSNYDYVIVGGGVAAAAAVDGIRQLDDSGSVLVLGAEADGPVYRPDLSKKLWLDESSSLERSALLDGQDFDLRIGTEVTSIDPAAHTVQVTSGATVTYGKLLLATGASPRTLDLPGSDRIMYYRNASDYRRLRELAGEDMPVTTVGGGYIGAEITSALTQNGVRVTMIFDEELVQQRLFPESIAQLVTDDFAGHGVRLLAGETVSGGELADDRVGIRVGDGSVIEAGAVVVGVGVVPRVELAEAAGITVDDGVVVDEQLRTSAPDVYAAGDVASYLDSLLGRRRVEHVDSAEKMGKHAGRNMAGADEVYDYTPIFWSDLFDNGYEAVGDLDSRLDTVEDWNADRTAAVVYYLRDDVVRGVLLWNVWDSSDRARDVIARSRDGKLGRGELIGAIPTS</sequence>
<evidence type="ECO:0000313" key="11">
    <source>
        <dbReference type="EMBL" id="RNI19006.1"/>
    </source>
</evidence>
<evidence type="ECO:0000256" key="4">
    <source>
        <dbReference type="ARBA" id="ARBA00022827"/>
    </source>
</evidence>
<comment type="cofactor">
    <cofactor evidence="1">
        <name>FAD</name>
        <dbReference type="ChEBI" id="CHEBI:57692"/>
    </cofactor>
</comment>
<evidence type="ECO:0000256" key="5">
    <source>
        <dbReference type="ARBA" id="ARBA00022946"/>
    </source>
</evidence>
<organism evidence="11 12">
    <name type="scientific">Flexivirga caeni</name>
    <dbReference type="NCBI Taxonomy" id="2294115"/>
    <lineage>
        <taxon>Bacteria</taxon>
        <taxon>Bacillati</taxon>
        <taxon>Actinomycetota</taxon>
        <taxon>Actinomycetes</taxon>
        <taxon>Micrococcales</taxon>
        <taxon>Dermacoccaceae</taxon>
        <taxon>Flexivirga</taxon>
    </lineage>
</organism>
<gene>
    <name evidence="11" type="ORF">EFY87_17265</name>
</gene>
<dbReference type="GO" id="GO:0012501">
    <property type="term" value="P:programmed cell death"/>
    <property type="evidence" value="ECO:0007669"/>
    <property type="project" value="TreeGrafter"/>
</dbReference>
<keyword evidence="5" id="KW-0809">Transit peptide</keyword>
<proteinExistence type="predicted"/>
<reference evidence="11 12" key="1">
    <citation type="submission" date="2018-11" db="EMBL/GenBank/DDBJ databases">
        <title>Draft genome of Simplicispira Flexivirga sp. BO-16.</title>
        <authorList>
            <person name="Im W.T."/>
        </authorList>
    </citation>
    <scope>NUCLEOTIDE SEQUENCE [LARGE SCALE GENOMIC DNA]</scope>
    <source>
        <strain evidence="11 12">BO-16</strain>
    </source>
</reference>
<dbReference type="Pfam" id="PF14721">
    <property type="entry name" value="AIF_C"/>
    <property type="match status" value="1"/>
</dbReference>
<dbReference type="PANTHER" id="PTHR43557:SF4">
    <property type="entry name" value="APOPTOSIS-INDUCING FACTOR 1, MITOCHONDRIAL"/>
    <property type="match status" value="1"/>
</dbReference>